<dbReference type="PROSITE" id="PS51729">
    <property type="entry name" value="GNAT_YJDJ"/>
    <property type="match status" value="1"/>
</dbReference>
<sequence length="103" mass="11799">MSTEVRINTALERFELYVDGADAGYVEYQDTQSERAFVHTEIYPRYEGQGYGRLLVEAALHSTAADKLGALPMCPMVHHFIETRPEYLIMVPHWARDSLNLPQ</sequence>
<keyword evidence="3" id="KW-1185">Reference proteome</keyword>
<dbReference type="PANTHER" id="PTHR31435:SF10">
    <property type="entry name" value="BSR4717 PROTEIN"/>
    <property type="match status" value="1"/>
</dbReference>
<organism evidence="2 3">
    <name type="scientific">Nocardia tenerifensis</name>
    <dbReference type="NCBI Taxonomy" id="228006"/>
    <lineage>
        <taxon>Bacteria</taxon>
        <taxon>Bacillati</taxon>
        <taxon>Actinomycetota</taxon>
        <taxon>Actinomycetes</taxon>
        <taxon>Mycobacteriales</taxon>
        <taxon>Nocardiaceae</taxon>
        <taxon>Nocardia</taxon>
    </lineage>
</organism>
<dbReference type="Proteomes" id="UP000247569">
    <property type="component" value="Unassembled WGS sequence"/>
</dbReference>
<dbReference type="Pfam" id="PF14542">
    <property type="entry name" value="Acetyltransf_CG"/>
    <property type="match status" value="1"/>
</dbReference>
<evidence type="ECO:0000259" key="1">
    <source>
        <dbReference type="PROSITE" id="PS51729"/>
    </source>
</evidence>
<protein>
    <recommendedName>
        <fullName evidence="1">N-acetyltransferase domain-containing protein</fullName>
    </recommendedName>
</protein>
<comment type="caution">
    <text evidence="2">The sequence shown here is derived from an EMBL/GenBank/DDBJ whole genome shotgun (WGS) entry which is preliminary data.</text>
</comment>
<dbReference type="SUPFAM" id="SSF55729">
    <property type="entry name" value="Acyl-CoA N-acyltransferases (Nat)"/>
    <property type="match status" value="1"/>
</dbReference>
<name>A0A318K340_9NOCA</name>
<reference evidence="2 3" key="1">
    <citation type="submission" date="2018-05" db="EMBL/GenBank/DDBJ databases">
        <title>Genomic Encyclopedia of Type Strains, Phase IV (KMG-IV): sequencing the most valuable type-strain genomes for metagenomic binning, comparative biology and taxonomic classification.</title>
        <authorList>
            <person name="Goeker M."/>
        </authorList>
    </citation>
    <scope>NUCLEOTIDE SEQUENCE [LARGE SCALE GENOMIC DNA]</scope>
    <source>
        <strain evidence="2 3">DSM 44704</strain>
    </source>
</reference>
<dbReference type="InterPro" id="IPR016181">
    <property type="entry name" value="Acyl_CoA_acyltransferase"/>
</dbReference>
<dbReference type="AlphaFoldDB" id="A0A318K340"/>
<dbReference type="Gene3D" id="3.40.630.30">
    <property type="match status" value="1"/>
</dbReference>
<dbReference type="PANTHER" id="PTHR31435">
    <property type="entry name" value="PROTEIN NATD1"/>
    <property type="match status" value="1"/>
</dbReference>
<evidence type="ECO:0000313" key="3">
    <source>
        <dbReference type="Proteomes" id="UP000247569"/>
    </source>
</evidence>
<dbReference type="RefSeq" id="WP_040739925.1">
    <property type="nucleotide sequence ID" value="NZ_QJKF01000004.1"/>
</dbReference>
<dbReference type="InterPro" id="IPR045057">
    <property type="entry name" value="Gcn5-rel_NAT"/>
</dbReference>
<dbReference type="InterPro" id="IPR031165">
    <property type="entry name" value="GNAT_YJDJ"/>
</dbReference>
<evidence type="ECO:0000313" key="2">
    <source>
        <dbReference type="EMBL" id="PXX65479.1"/>
    </source>
</evidence>
<dbReference type="EMBL" id="QJKF01000004">
    <property type="protein sequence ID" value="PXX65479.1"/>
    <property type="molecule type" value="Genomic_DNA"/>
</dbReference>
<dbReference type="OrthoDB" id="5405911at2"/>
<proteinExistence type="predicted"/>
<feature type="domain" description="N-acetyltransferase" evidence="1">
    <location>
        <begin position="6"/>
        <end position="92"/>
    </location>
</feature>
<gene>
    <name evidence="2" type="ORF">DFR70_104543</name>
</gene>
<accession>A0A318K340</accession>